<dbReference type="OrthoDB" id="8904098at2759"/>
<dbReference type="Gene3D" id="1.20.1250.20">
    <property type="entry name" value="MFS general substrate transporter like domains"/>
    <property type="match status" value="1"/>
</dbReference>
<dbReference type="InterPro" id="IPR036259">
    <property type="entry name" value="MFS_trans_sf"/>
</dbReference>
<dbReference type="RefSeq" id="XP_025463386.1">
    <property type="nucleotide sequence ID" value="XM_025612607.1"/>
</dbReference>
<feature type="transmembrane region" description="Helical" evidence="8">
    <location>
        <begin position="455"/>
        <end position="472"/>
    </location>
</feature>
<evidence type="ECO:0000256" key="8">
    <source>
        <dbReference type="SAM" id="Phobius"/>
    </source>
</evidence>
<proteinExistence type="inferred from homology"/>
<evidence type="ECO:0000256" key="3">
    <source>
        <dbReference type="ARBA" id="ARBA00022448"/>
    </source>
</evidence>
<keyword evidence="6 8" id="KW-0472">Membrane</keyword>
<evidence type="ECO:0000256" key="4">
    <source>
        <dbReference type="ARBA" id="ARBA00022692"/>
    </source>
</evidence>
<feature type="transmembrane region" description="Helical" evidence="8">
    <location>
        <begin position="168"/>
        <end position="188"/>
    </location>
</feature>
<feature type="transmembrane region" description="Helical" evidence="8">
    <location>
        <begin position="567"/>
        <end position="586"/>
    </location>
</feature>
<dbReference type="FunFam" id="1.20.1250.20:FF:000085">
    <property type="entry name" value="MFS peptide transporter Ptr2"/>
    <property type="match status" value="1"/>
</dbReference>
<dbReference type="GeneID" id="37114750"/>
<comment type="similarity">
    <text evidence="2 7">Belongs to the major facilitator superfamily. Proton-dependent oligopeptide transporter (POT/PTR) (TC 2.A.17) family.</text>
</comment>
<gene>
    <name evidence="9" type="ORF">BO94DRAFT_539004</name>
</gene>
<keyword evidence="3 7" id="KW-0813">Transport</keyword>
<feature type="transmembrane region" description="Helical" evidence="8">
    <location>
        <begin position="484"/>
        <end position="507"/>
    </location>
</feature>
<organism evidence="9 10">
    <name type="scientific">Aspergillus sclerotioniger CBS 115572</name>
    <dbReference type="NCBI Taxonomy" id="1450535"/>
    <lineage>
        <taxon>Eukaryota</taxon>
        <taxon>Fungi</taxon>
        <taxon>Dikarya</taxon>
        <taxon>Ascomycota</taxon>
        <taxon>Pezizomycotina</taxon>
        <taxon>Eurotiomycetes</taxon>
        <taxon>Eurotiomycetidae</taxon>
        <taxon>Eurotiales</taxon>
        <taxon>Aspergillaceae</taxon>
        <taxon>Aspergillus</taxon>
        <taxon>Aspergillus subgen. Circumdati</taxon>
    </lineage>
</organism>
<feature type="transmembrane region" description="Helical" evidence="8">
    <location>
        <begin position="285"/>
        <end position="307"/>
    </location>
</feature>
<dbReference type="PANTHER" id="PTHR11654">
    <property type="entry name" value="OLIGOPEPTIDE TRANSPORTER-RELATED"/>
    <property type="match status" value="1"/>
</dbReference>
<evidence type="ECO:0000313" key="10">
    <source>
        <dbReference type="Proteomes" id="UP000246702"/>
    </source>
</evidence>
<evidence type="ECO:0000256" key="7">
    <source>
        <dbReference type="RuleBase" id="RU003755"/>
    </source>
</evidence>
<reference evidence="9 10" key="1">
    <citation type="submission" date="2016-12" db="EMBL/GenBank/DDBJ databases">
        <title>The genomes of Aspergillus section Nigri reveals drivers in fungal speciation.</title>
        <authorList>
            <consortium name="DOE Joint Genome Institute"/>
            <person name="Vesth T.C."/>
            <person name="Nybo J."/>
            <person name="Theobald S."/>
            <person name="Brandl J."/>
            <person name="Frisvad J.C."/>
            <person name="Nielsen K.F."/>
            <person name="Lyhne E.K."/>
            <person name="Kogle M.E."/>
            <person name="Kuo A."/>
            <person name="Riley R."/>
            <person name="Clum A."/>
            <person name="Nolan M."/>
            <person name="Lipzen A."/>
            <person name="Salamov A."/>
            <person name="Henrissat B."/>
            <person name="Wiebenga A."/>
            <person name="De Vries R.P."/>
            <person name="Grigoriev I.V."/>
            <person name="Mortensen U.H."/>
            <person name="Andersen M.R."/>
            <person name="Baker S.E."/>
        </authorList>
    </citation>
    <scope>NUCLEOTIDE SEQUENCE [LARGE SCALE GENOMIC DNA]</scope>
    <source>
        <strain evidence="9 10">CBS 115572</strain>
    </source>
</reference>
<dbReference type="Pfam" id="PF00854">
    <property type="entry name" value="PTR2"/>
    <property type="match status" value="1"/>
</dbReference>
<feature type="transmembrane region" description="Helical" evidence="8">
    <location>
        <begin position="226"/>
        <end position="245"/>
    </location>
</feature>
<sequence length="646" mass="72091">MDPVGVGISPPRLYKCPPPDPFCRSSSIRFYPLIPGLSIATMSDPVGADDLVYVAQAHAPQELQTHDEKVHPINEKETAVVSAVPSVHDGREYPTEEEERTLRRVSDKVSWTAYTVAFVELCERFSYYGTTAVYVNFIQQPLPDDSTTGAGFSGQSGALGQGERTSTALTTFNTFWCYVMPILGAWIADEYWGRMRTIQVSIAFAMLGHIIIIISSIPPVIVHANGALACFCIGLVVFGIGVGGFKSNISPLIAEQYKETKLFIKTIPKTGERVIVDPAQTITRIFLYFYFMINVGALIGSVAMVYAEKYVGYWLAFLLPTIMFSFCPLVLFFCRNRYVVTPPTGSVVTKAFQLWSLALKGQWSWNPVTFYHRCKSTEFWDSVKPSRMANKPTWMTFDDQWVEEVRRAVKACAVFAWYPLYWLAYGQMTNNLTSQAATMELHGVPNDIINNLDPLALIIFIPIMDMFIYPGLRKMGFHFTPIKRIYAGYILASASMVAAAVTQYYIYKMSPCGNHPSSCSEATPINVWVQTIPYVLIAFSEIFASITGYEYAYTKAPKNMKSLVQSLYLFMNAISSAIQQGLTALSTDPLLIWNYGFVAVLAFVGGNLFFLCNLKLDKEEDDLNNLEESTYLGRGQTEGGKADPAV</sequence>
<dbReference type="InterPro" id="IPR018456">
    <property type="entry name" value="PTR2_symporter_CS"/>
</dbReference>
<keyword evidence="4 7" id="KW-0812">Transmembrane</keyword>
<dbReference type="SUPFAM" id="SSF103473">
    <property type="entry name" value="MFS general substrate transporter"/>
    <property type="match status" value="1"/>
</dbReference>
<feature type="transmembrane region" description="Helical" evidence="8">
    <location>
        <begin position="313"/>
        <end position="334"/>
    </location>
</feature>
<feature type="transmembrane region" description="Helical" evidence="8">
    <location>
        <begin position="527"/>
        <end position="546"/>
    </location>
</feature>
<feature type="transmembrane region" description="Helical" evidence="8">
    <location>
        <begin position="408"/>
        <end position="425"/>
    </location>
</feature>
<dbReference type="InterPro" id="IPR000109">
    <property type="entry name" value="POT_fam"/>
</dbReference>
<dbReference type="GO" id="GO:0071916">
    <property type="term" value="F:dipeptide transmembrane transporter activity"/>
    <property type="evidence" value="ECO:0007669"/>
    <property type="project" value="UniProtKB-ARBA"/>
</dbReference>
<dbReference type="AlphaFoldDB" id="A0A317VIS7"/>
<comment type="caution">
    <text evidence="9">The sequence shown here is derived from an EMBL/GenBank/DDBJ whole genome shotgun (WGS) entry which is preliminary data.</text>
</comment>
<feature type="transmembrane region" description="Helical" evidence="8">
    <location>
        <begin position="200"/>
        <end position="220"/>
    </location>
</feature>
<protein>
    <submittedName>
        <fullName evidence="9">PTR2-domain-containing protein</fullName>
    </submittedName>
</protein>
<evidence type="ECO:0000313" key="9">
    <source>
        <dbReference type="EMBL" id="PWY73121.1"/>
    </source>
</evidence>
<keyword evidence="10" id="KW-1185">Reference proteome</keyword>
<comment type="subcellular location">
    <subcellularLocation>
        <location evidence="1 7">Membrane</location>
        <topology evidence="1 7">Multi-pass membrane protein</topology>
    </subcellularLocation>
</comment>
<evidence type="ECO:0000256" key="6">
    <source>
        <dbReference type="ARBA" id="ARBA00023136"/>
    </source>
</evidence>
<dbReference type="Proteomes" id="UP000246702">
    <property type="component" value="Unassembled WGS sequence"/>
</dbReference>
<accession>A0A317VIS7</accession>
<evidence type="ECO:0000256" key="5">
    <source>
        <dbReference type="ARBA" id="ARBA00022989"/>
    </source>
</evidence>
<keyword evidence="5 8" id="KW-1133">Transmembrane helix</keyword>
<evidence type="ECO:0000256" key="2">
    <source>
        <dbReference type="ARBA" id="ARBA00005982"/>
    </source>
</evidence>
<feature type="transmembrane region" description="Helical" evidence="8">
    <location>
        <begin position="592"/>
        <end position="612"/>
    </location>
</feature>
<dbReference type="PROSITE" id="PS01023">
    <property type="entry name" value="PTR2_2"/>
    <property type="match status" value="1"/>
</dbReference>
<dbReference type="EMBL" id="MSFK01000032">
    <property type="protein sequence ID" value="PWY73121.1"/>
    <property type="molecule type" value="Genomic_DNA"/>
</dbReference>
<dbReference type="GO" id="GO:0005886">
    <property type="term" value="C:plasma membrane"/>
    <property type="evidence" value="ECO:0007669"/>
    <property type="project" value="UniProtKB-ARBA"/>
</dbReference>
<evidence type="ECO:0000256" key="1">
    <source>
        <dbReference type="ARBA" id="ARBA00004141"/>
    </source>
</evidence>
<name>A0A317VIS7_9EURO</name>